<keyword evidence="2" id="KW-1185">Reference proteome</keyword>
<dbReference type="Proteomes" id="UP000323917">
    <property type="component" value="Chromosome"/>
</dbReference>
<gene>
    <name evidence="1" type="ORF">Pr1d_37300</name>
</gene>
<reference evidence="1 2" key="1">
    <citation type="submission" date="2019-08" db="EMBL/GenBank/DDBJ databases">
        <title>Deep-cultivation of Planctomycetes and their phenomic and genomic characterization uncovers novel biology.</title>
        <authorList>
            <person name="Wiegand S."/>
            <person name="Jogler M."/>
            <person name="Boedeker C."/>
            <person name="Pinto D."/>
            <person name="Vollmers J."/>
            <person name="Rivas-Marin E."/>
            <person name="Kohn T."/>
            <person name="Peeters S.H."/>
            <person name="Heuer A."/>
            <person name="Rast P."/>
            <person name="Oberbeckmann S."/>
            <person name="Bunk B."/>
            <person name="Jeske O."/>
            <person name="Meyerdierks A."/>
            <person name="Storesund J.E."/>
            <person name="Kallscheuer N."/>
            <person name="Luecker S."/>
            <person name="Lage O.M."/>
            <person name="Pohl T."/>
            <person name="Merkel B.J."/>
            <person name="Hornburger P."/>
            <person name="Mueller R.-W."/>
            <person name="Bruemmer F."/>
            <person name="Labrenz M."/>
            <person name="Spormann A.M."/>
            <person name="Op den Camp H."/>
            <person name="Overmann J."/>
            <person name="Amann R."/>
            <person name="Jetten M.S.M."/>
            <person name="Mascher T."/>
            <person name="Medema M.H."/>
            <person name="Devos D.P."/>
            <person name="Kaster A.-K."/>
            <person name="Ovreas L."/>
            <person name="Rohde M."/>
            <person name="Galperin M.Y."/>
            <person name="Jogler C."/>
        </authorList>
    </citation>
    <scope>NUCLEOTIDE SEQUENCE [LARGE SCALE GENOMIC DNA]</scope>
    <source>
        <strain evidence="1 2">Pr1d</strain>
    </source>
</reference>
<sequence length="282" mass="29945">MKLLRDFQVLSILAMMPVFVENASANILLNPGFEIGTGDDADDWLEVAGPSGSTTRSNAMPNSGSFSAYMMADHINNPAAPTPYAIEQIQPVGSIDNGLNYNLSFSAKVDSLNFDGFDMFYQILWLDQDVSDGGGVKGETLTQLIPAGINTSYQSFGLIDMDVPSGADSFLLRIQLSPGAVGGIANGLYVDDVNLSPVTSGGLLGDFDTDGDVDGADLLKWQRGETTPALNATDLANWQLNYDMQSPPIAANLAAIPEPSAFCLLSLGVYSLLCRNLNRASS</sequence>
<dbReference type="OrthoDB" id="250037at2"/>
<dbReference type="EMBL" id="CP042913">
    <property type="protein sequence ID" value="QEG36416.1"/>
    <property type="molecule type" value="Genomic_DNA"/>
</dbReference>
<name>A0A5B9QHG8_9BACT</name>
<accession>A0A5B9QHG8</accession>
<dbReference type="KEGG" id="bgok:Pr1d_37300"/>
<evidence type="ECO:0000313" key="1">
    <source>
        <dbReference type="EMBL" id="QEG36416.1"/>
    </source>
</evidence>
<evidence type="ECO:0000313" key="2">
    <source>
        <dbReference type="Proteomes" id="UP000323917"/>
    </source>
</evidence>
<proteinExistence type="predicted"/>
<protein>
    <recommendedName>
        <fullName evidence="3">PEP-CTERM protein-sorting domain-containing protein</fullName>
    </recommendedName>
</protein>
<organism evidence="1 2">
    <name type="scientific">Bythopirellula goksoeyrii</name>
    <dbReference type="NCBI Taxonomy" id="1400387"/>
    <lineage>
        <taxon>Bacteria</taxon>
        <taxon>Pseudomonadati</taxon>
        <taxon>Planctomycetota</taxon>
        <taxon>Planctomycetia</taxon>
        <taxon>Pirellulales</taxon>
        <taxon>Lacipirellulaceae</taxon>
        <taxon>Bythopirellula</taxon>
    </lineage>
</organism>
<dbReference type="RefSeq" id="WP_148074760.1">
    <property type="nucleotide sequence ID" value="NZ_CP042913.1"/>
</dbReference>
<dbReference type="AlphaFoldDB" id="A0A5B9QHG8"/>
<evidence type="ECO:0008006" key="3">
    <source>
        <dbReference type="Google" id="ProtNLM"/>
    </source>
</evidence>
<dbReference type="Gene3D" id="2.60.120.260">
    <property type="entry name" value="Galactose-binding domain-like"/>
    <property type="match status" value="1"/>
</dbReference>